<dbReference type="GO" id="GO:0008270">
    <property type="term" value="F:zinc ion binding"/>
    <property type="evidence" value="ECO:0007669"/>
    <property type="project" value="InterPro"/>
</dbReference>
<feature type="domain" description="Peptidoglycan recognition protein family" evidence="3">
    <location>
        <begin position="67"/>
        <end position="201"/>
    </location>
</feature>
<name>A0A6N8SAF3_9HYPH</name>
<dbReference type="OrthoDB" id="8754850at2"/>
<gene>
    <name evidence="4" type="ORF">GR138_12670</name>
</gene>
<reference evidence="4 5" key="1">
    <citation type="submission" date="2019-12" db="EMBL/GenBank/DDBJ databases">
        <title>Shinella kummerowiae sp. nov., a symbiotic bacterium isolated from root nodules of the herbal legume Kummerowia stipulacea.</title>
        <authorList>
            <person name="Gao J."/>
        </authorList>
    </citation>
    <scope>NUCLEOTIDE SEQUENCE [LARGE SCALE GENOMIC DNA]</scope>
    <source>
        <strain evidence="4 5">CCBAU 25048</strain>
    </source>
</reference>
<dbReference type="InterPro" id="IPR036365">
    <property type="entry name" value="PGBD-like_sf"/>
</dbReference>
<evidence type="ECO:0000259" key="2">
    <source>
        <dbReference type="SMART" id="SM00644"/>
    </source>
</evidence>
<proteinExistence type="inferred from homology"/>
<dbReference type="InterPro" id="IPR015510">
    <property type="entry name" value="PGRP"/>
</dbReference>
<dbReference type="Pfam" id="PF01471">
    <property type="entry name" value="PG_binding_1"/>
    <property type="match status" value="1"/>
</dbReference>
<dbReference type="Proteomes" id="UP000435802">
    <property type="component" value="Unassembled WGS sequence"/>
</dbReference>
<dbReference type="InterPro" id="IPR002477">
    <property type="entry name" value="Peptidoglycan-bd-like"/>
</dbReference>
<dbReference type="RefSeq" id="WP_160859592.1">
    <property type="nucleotide sequence ID" value="NZ_WUMK01000004.1"/>
</dbReference>
<evidence type="ECO:0000313" key="5">
    <source>
        <dbReference type="Proteomes" id="UP000435802"/>
    </source>
</evidence>
<dbReference type="SUPFAM" id="SSF47090">
    <property type="entry name" value="PGBD-like"/>
    <property type="match status" value="1"/>
</dbReference>
<dbReference type="CDD" id="cd06583">
    <property type="entry name" value="PGRP"/>
    <property type="match status" value="1"/>
</dbReference>
<evidence type="ECO:0008006" key="6">
    <source>
        <dbReference type="Google" id="ProtNLM"/>
    </source>
</evidence>
<dbReference type="Gene3D" id="1.10.101.10">
    <property type="entry name" value="PGBD-like superfamily/PGBD"/>
    <property type="match status" value="1"/>
</dbReference>
<keyword evidence="5" id="KW-1185">Reference proteome</keyword>
<dbReference type="GO" id="GO:0008745">
    <property type="term" value="F:N-acetylmuramoyl-L-alanine amidase activity"/>
    <property type="evidence" value="ECO:0007669"/>
    <property type="project" value="InterPro"/>
</dbReference>
<organism evidence="4 5">
    <name type="scientific">Shinella kummerowiae</name>
    <dbReference type="NCBI Taxonomy" id="417745"/>
    <lineage>
        <taxon>Bacteria</taxon>
        <taxon>Pseudomonadati</taxon>
        <taxon>Pseudomonadota</taxon>
        <taxon>Alphaproteobacteria</taxon>
        <taxon>Hyphomicrobiales</taxon>
        <taxon>Rhizobiaceae</taxon>
        <taxon>Shinella</taxon>
    </lineage>
</organism>
<dbReference type="InterPro" id="IPR002502">
    <property type="entry name" value="Amidase_domain"/>
</dbReference>
<dbReference type="Gene3D" id="3.40.80.10">
    <property type="entry name" value="Peptidoglycan recognition protein-like"/>
    <property type="match status" value="1"/>
</dbReference>
<dbReference type="InterPro" id="IPR036366">
    <property type="entry name" value="PGBDSf"/>
</dbReference>
<comment type="similarity">
    <text evidence="1">Belongs to the N-acetylmuramoyl-L-alanine amidase 2 family.</text>
</comment>
<accession>A0A6N8SAF3</accession>
<dbReference type="InterPro" id="IPR036505">
    <property type="entry name" value="Amidase/PGRP_sf"/>
</dbReference>
<evidence type="ECO:0000259" key="3">
    <source>
        <dbReference type="SMART" id="SM00701"/>
    </source>
</evidence>
<dbReference type="PANTHER" id="PTHR11022:SF41">
    <property type="entry name" value="PEPTIDOGLYCAN-RECOGNITION PROTEIN LC-RELATED"/>
    <property type="match status" value="1"/>
</dbReference>
<dbReference type="AlphaFoldDB" id="A0A6N8SAF3"/>
<dbReference type="PANTHER" id="PTHR11022">
    <property type="entry name" value="PEPTIDOGLYCAN RECOGNITION PROTEIN"/>
    <property type="match status" value="1"/>
</dbReference>
<evidence type="ECO:0000313" key="4">
    <source>
        <dbReference type="EMBL" id="MXN46044.1"/>
    </source>
</evidence>
<dbReference type="SMART" id="SM00644">
    <property type="entry name" value="Ami_2"/>
    <property type="match status" value="1"/>
</dbReference>
<protein>
    <recommendedName>
        <fullName evidence="6">N-acetylmuramoyl-L-alanine amidase</fullName>
    </recommendedName>
</protein>
<evidence type="ECO:0000256" key="1">
    <source>
        <dbReference type="ARBA" id="ARBA00007553"/>
    </source>
</evidence>
<dbReference type="GO" id="GO:0009253">
    <property type="term" value="P:peptidoglycan catabolic process"/>
    <property type="evidence" value="ECO:0007669"/>
    <property type="project" value="InterPro"/>
</dbReference>
<sequence length="219" mass="22943">MTTPLQVQERLIALGYKPGPADGIDGPKTREAVKAFQRDKGVTADGIAGPVTLALLFPIAAANPNAASIASAVILKQPKATRKITEIIVHCTATPEGREVSVDTIRSWHLAKGWKDIGYHYVVGLDGTVRPGRPEAQIGSHVAGHNSGTIGIVYVGGVAADGKTPKDTRTPAQTAALLDLAKALIAKYPAIKKVTGHNQYAAKACPSFDVRKDPLSSLA</sequence>
<dbReference type="InterPro" id="IPR006619">
    <property type="entry name" value="PGRP_domain_met/bac"/>
</dbReference>
<dbReference type="SUPFAM" id="SSF55846">
    <property type="entry name" value="N-acetylmuramoyl-L-alanine amidase-like"/>
    <property type="match status" value="1"/>
</dbReference>
<dbReference type="Pfam" id="PF01510">
    <property type="entry name" value="Amidase_2"/>
    <property type="match status" value="1"/>
</dbReference>
<comment type="caution">
    <text evidence="4">The sequence shown here is derived from an EMBL/GenBank/DDBJ whole genome shotgun (WGS) entry which is preliminary data.</text>
</comment>
<dbReference type="SMART" id="SM00701">
    <property type="entry name" value="PGRP"/>
    <property type="match status" value="1"/>
</dbReference>
<dbReference type="EMBL" id="WUMK01000004">
    <property type="protein sequence ID" value="MXN46044.1"/>
    <property type="molecule type" value="Genomic_DNA"/>
</dbReference>
<feature type="domain" description="N-acetylmuramoyl-L-alanine amidase" evidence="2">
    <location>
        <begin position="72"/>
        <end position="207"/>
    </location>
</feature>